<feature type="compositionally biased region" description="Low complexity" evidence="7">
    <location>
        <begin position="57"/>
        <end position="66"/>
    </location>
</feature>
<evidence type="ECO:0000256" key="6">
    <source>
        <dbReference type="RuleBase" id="RU365021"/>
    </source>
</evidence>
<sequence>MTRSSCTALPLLMSMAALITPAIGQEIAPFDMSPERSTLTAPAPSVTVPQIPARKVPVQQQPAATPAAPPQAPASATPARTATPPTAQAATPATPSPAQAPPQPVQRIPAPSGPARPETPRTTPVAEQKAEQKPAAAAEVSEKGRRRYLVPMHRLVLDGEYAERNWSIYLEDDEASGQTELQLTFQNAVVVAPEASALKVFINGNLLVDEAIGAADAPRTVRVHIPPGLLQAGTNRVRLLATQRHRTDCDLRSTYDLWTEIDPSETFLVLNSERQTPDSLQETVRAIGVDGEGRSEFQVLMPALGQTSAATTVIQLSEGLSLMAAMPNLSFRFSPTNVPAPGRGQLGLIIGTWSELQPLYPQIPESARQAAIATILPGHGEAGETLLVTGPTWDSIRGAVDTIIGTVERRDGTGQESMTTQRWIAPDPLMMLGGENIPLSQFGVQTVEFSGRRLRTAFSIAIPSDFYANAYGEATLLLDAAYTDEVLPGSHIDVYVNDNIASTLPIKATDGGIFNQLPIKVPLRHIQPGHNRIRVEVMLDTATDAVCLPGTPAANKPRFAIFDSSRWVMPHFARLGQIPNLSALRGTVPFGETTTPLILSVDRLEPDTLSAATTLLGKRAMADGRTSRIEIGTTSQPTAERETLFVGTVSQIPPKLLTQFGIDPVAITTWHPQVGGISTPKEDTPASMSKWRSQVSGSLFGDRLAALERWLRRSFDLSLESFDILHRRVGLMEPSVHDTVLISQTLSPGGGARWTAAIASTSTDLRDGVVGLTEQEKWRYLAGRQTVYRAKTDEVIVRPATDVKFTQTLPFSLANMRLIATNWLSSNILIYAIVVVVLCAILGVATTLMLSKMGRRT</sequence>
<evidence type="ECO:0000256" key="1">
    <source>
        <dbReference type="ARBA" id="ARBA00004162"/>
    </source>
</evidence>
<keyword evidence="6" id="KW-0135">Cellulose biosynthesis</keyword>
<name>A0A549THP9_9HYPH</name>
<dbReference type="PANTHER" id="PTHR39083:SF1">
    <property type="entry name" value="CYCLIC DI-GMP-BINDING PROTEIN"/>
    <property type="match status" value="1"/>
</dbReference>
<reference evidence="8 9" key="1">
    <citation type="submission" date="2019-07" db="EMBL/GenBank/DDBJ databases">
        <title>Ln-dependent methylotrophs.</title>
        <authorList>
            <person name="Tani A."/>
        </authorList>
    </citation>
    <scope>NUCLEOTIDE SEQUENCE [LARGE SCALE GENOMIC DNA]</scope>
    <source>
        <strain evidence="8 9">SM12</strain>
    </source>
</reference>
<dbReference type="Pfam" id="PF03170">
    <property type="entry name" value="BcsB"/>
    <property type="match status" value="1"/>
</dbReference>
<keyword evidence="3 6" id="KW-0812">Transmembrane</keyword>
<feature type="compositionally biased region" description="Pro residues" evidence="7">
    <location>
        <begin position="94"/>
        <end position="104"/>
    </location>
</feature>
<evidence type="ECO:0000256" key="2">
    <source>
        <dbReference type="ARBA" id="ARBA00022475"/>
    </source>
</evidence>
<dbReference type="UniPathway" id="UPA00694"/>
<dbReference type="Gene3D" id="2.60.120.260">
    <property type="entry name" value="Galactose-binding domain-like"/>
    <property type="match status" value="2"/>
</dbReference>
<evidence type="ECO:0000256" key="7">
    <source>
        <dbReference type="SAM" id="MobiDB-lite"/>
    </source>
</evidence>
<evidence type="ECO:0000313" key="9">
    <source>
        <dbReference type="Proteomes" id="UP000316801"/>
    </source>
</evidence>
<evidence type="ECO:0000313" key="8">
    <source>
        <dbReference type="EMBL" id="TRL42633.1"/>
    </source>
</evidence>
<comment type="similarity">
    <text evidence="6">Belongs to the AcsB/BcsB family.</text>
</comment>
<evidence type="ECO:0000256" key="4">
    <source>
        <dbReference type="ARBA" id="ARBA00022989"/>
    </source>
</evidence>
<protein>
    <recommendedName>
        <fullName evidence="6">Cyclic di-GMP-binding protein</fullName>
    </recommendedName>
    <alternativeName>
        <fullName evidence="6">Cellulose synthase regulatory subunit</fullName>
    </alternativeName>
</protein>
<comment type="function">
    <text evidence="6">Binds the cellulose synthase activator, bis-(3'-5') cyclic diguanylic acid (c-di-GMP).</text>
</comment>
<dbReference type="RefSeq" id="WP_142880514.1">
    <property type="nucleotide sequence ID" value="NZ_VJMG01000004.1"/>
</dbReference>
<comment type="caution">
    <text evidence="8">The sequence shown here is derived from an EMBL/GenBank/DDBJ whole genome shotgun (WGS) entry which is preliminary data.</text>
</comment>
<dbReference type="PANTHER" id="PTHR39083">
    <property type="entry name" value="CYCLIC DI-GMP-BINDING PROTEIN"/>
    <property type="match status" value="1"/>
</dbReference>
<dbReference type="Proteomes" id="UP000316801">
    <property type="component" value="Unassembled WGS sequence"/>
</dbReference>
<comment type="subcellular location">
    <subcellularLocation>
        <location evidence="6">Cell inner membrane</location>
    </subcellularLocation>
    <subcellularLocation>
        <location evidence="1">Cell membrane</location>
        <topology evidence="1">Single-pass membrane protein</topology>
    </subcellularLocation>
</comment>
<evidence type="ECO:0000256" key="5">
    <source>
        <dbReference type="ARBA" id="ARBA00023136"/>
    </source>
</evidence>
<feature type="compositionally biased region" description="Low complexity" evidence="7">
    <location>
        <begin position="73"/>
        <end position="93"/>
    </location>
</feature>
<evidence type="ECO:0000256" key="3">
    <source>
        <dbReference type="ARBA" id="ARBA00022692"/>
    </source>
</evidence>
<feature type="chain" id="PRO_5022265326" description="Cyclic di-GMP-binding protein" evidence="6">
    <location>
        <begin position="20"/>
        <end position="857"/>
    </location>
</feature>
<dbReference type="GO" id="GO:0006011">
    <property type="term" value="P:UDP-alpha-D-glucose metabolic process"/>
    <property type="evidence" value="ECO:0007669"/>
    <property type="project" value="InterPro"/>
</dbReference>
<dbReference type="GO" id="GO:0005886">
    <property type="term" value="C:plasma membrane"/>
    <property type="evidence" value="ECO:0007669"/>
    <property type="project" value="UniProtKB-SubCell"/>
</dbReference>
<comment type="subunit">
    <text evidence="6">Tightly associated with the cellulose synthase catalytic subunit.</text>
</comment>
<keyword evidence="6" id="KW-0732">Signal</keyword>
<feature type="region of interest" description="Disordered" evidence="7">
    <location>
        <begin position="34"/>
        <end position="142"/>
    </location>
</feature>
<proteinExistence type="inferred from homology"/>
<accession>A0A549THP9</accession>
<keyword evidence="5 6" id="KW-0472">Membrane</keyword>
<dbReference type="GO" id="GO:0030244">
    <property type="term" value="P:cellulose biosynthetic process"/>
    <property type="evidence" value="ECO:0007669"/>
    <property type="project" value="UniProtKB-KW"/>
</dbReference>
<dbReference type="AlphaFoldDB" id="A0A549THP9"/>
<keyword evidence="4 6" id="KW-1133">Transmembrane helix</keyword>
<dbReference type="InterPro" id="IPR018513">
    <property type="entry name" value="Cell_synthase_bac"/>
</dbReference>
<gene>
    <name evidence="8" type="ORF">FNA46_01200</name>
</gene>
<feature type="transmembrane region" description="Helical" evidence="6">
    <location>
        <begin position="828"/>
        <end position="850"/>
    </location>
</feature>
<keyword evidence="6" id="KW-0997">Cell inner membrane</keyword>
<organism evidence="8 9">
    <name type="scientific">Rhizobium straminoryzae</name>
    <dbReference type="NCBI Taxonomy" id="1387186"/>
    <lineage>
        <taxon>Bacteria</taxon>
        <taxon>Pseudomonadati</taxon>
        <taxon>Pseudomonadota</taxon>
        <taxon>Alphaproteobacteria</taxon>
        <taxon>Hyphomicrobiales</taxon>
        <taxon>Rhizobiaceae</taxon>
        <taxon>Rhizobium/Agrobacterium group</taxon>
        <taxon>Rhizobium</taxon>
    </lineage>
</organism>
<dbReference type="EMBL" id="VJMG01000004">
    <property type="protein sequence ID" value="TRL42633.1"/>
    <property type="molecule type" value="Genomic_DNA"/>
</dbReference>
<keyword evidence="2 6" id="KW-1003">Cell membrane</keyword>
<comment type="pathway">
    <text evidence="6">Glycan metabolism; bacterial cellulose biosynthesis.</text>
</comment>
<keyword evidence="6" id="KW-0973">c-di-GMP</keyword>
<keyword evidence="9" id="KW-1185">Reference proteome</keyword>
<feature type="signal peptide" evidence="6">
    <location>
        <begin position="1"/>
        <end position="19"/>
    </location>
</feature>